<reference evidence="1 2" key="1">
    <citation type="submission" date="2024-06" db="EMBL/GenBank/DDBJ databases">
        <title>Sorghum-associated microbial communities from plants grown in Nebraska, USA.</title>
        <authorList>
            <person name="Schachtman D."/>
        </authorList>
    </citation>
    <scope>NUCLEOTIDE SEQUENCE [LARGE SCALE GENOMIC DNA]</scope>
    <source>
        <strain evidence="1 2">2709</strain>
    </source>
</reference>
<comment type="caution">
    <text evidence="1">The sequence shown here is derived from an EMBL/GenBank/DDBJ whole genome shotgun (WGS) entry which is preliminary data.</text>
</comment>
<proteinExistence type="predicted"/>
<gene>
    <name evidence="1" type="ORF">ABIE13_000475</name>
</gene>
<accession>A0ABV2Q2W9</accession>
<sequence length="43" mass="4982">MNEALVRQLDGCEFMEKAENVVLVWDTQEKLRDAQIAESDAER</sequence>
<dbReference type="EMBL" id="JBEPSH010000001">
    <property type="protein sequence ID" value="MET4575378.1"/>
    <property type="molecule type" value="Genomic_DNA"/>
</dbReference>
<keyword evidence="2" id="KW-1185">Reference proteome</keyword>
<name>A0ABV2Q2W9_9BURK</name>
<evidence type="ECO:0000313" key="1">
    <source>
        <dbReference type="EMBL" id="MET4575378.1"/>
    </source>
</evidence>
<organism evidence="1 2">
    <name type="scientific">Ottowia thiooxydans</name>
    <dbReference type="NCBI Taxonomy" id="219182"/>
    <lineage>
        <taxon>Bacteria</taxon>
        <taxon>Pseudomonadati</taxon>
        <taxon>Pseudomonadota</taxon>
        <taxon>Betaproteobacteria</taxon>
        <taxon>Burkholderiales</taxon>
        <taxon>Comamonadaceae</taxon>
        <taxon>Ottowia</taxon>
    </lineage>
</organism>
<protein>
    <submittedName>
        <fullName evidence="1">Uncharacterized protein</fullName>
    </submittedName>
</protein>
<evidence type="ECO:0000313" key="2">
    <source>
        <dbReference type="Proteomes" id="UP001549320"/>
    </source>
</evidence>
<dbReference type="Proteomes" id="UP001549320">
    <property type="component" value="Unassembled WGS sequence"/>
</dbReference>